<keyword evidence="3" id="KW-1185">Reference proteome</keyword>
<evidence type="ECO:0000313" key="2">
    <source>
        <dbReference type="EMBL" id="BBG29160.1"/>
    </source>
</evidence>
<reference evidence="2 3" key="1">
    <citation type="submission" date="2018-09" db="EMBL/GenBank/DDBJ databases">
        <title>Zymobacter palmae IAM14233 (=T109) whole genome analysis.</title>
        <authorList>
            <person name="Yanase H."/>
        </authorList>
    </citation>
    <scope>NUCLEOTIDE SEQUENCE [LARGE SCALE GENOMIC DNA]</scope>
    <source>
        <strain evidence="2 3">IAM14233</strain>
    </source>
</reference>
<proteinExistence type="predicted"/>
<accession>A0A348HC08</accession>
<dbReference type="GO" id="GO:0008168">
    <property type="term" value="F:methyltransferase activity"/>
    <property type="evidence" value="ECO:0007669"/>
    <property type="project" value="UniProtKB-KW"/>
</dbReference>
<dbReference type="Proteomes" id="UP000267342">
    <property type="component" value="Chromosome"/>
</dbReference>
<dbReference type="EMBL" id="AP018933">
    <property type="protein sequence ID" value="BBG29160.1"/>
    <property type="molecule type" value="Genomic_DNA"/>
</dbReference>
<name>A0A348HC08_9GAMM</name>
<evidence type="ECO:0000256" key="1">
    <source>
        <dbReference type="SAM" id="MobiDB-lite"/>
    </source>
</evidence>
<dbReference type="KEGG" id="zpl:ZBT109_0371"/>
<feature type="region of interest" description="Disordered" evidence="1">
    <location>
        <begin position="25"/>
        <end position="46"/>
    </location>
</feature>
<keyword evidence="2" id="KW-0489">Methyltransferase</keyword>
<dbReference type="GO" id="GO:0032259">
    <property type="term" value="P:methylation"/>
    <property type="evidence" value="ECO:0007669"/>
    <property type="project" value="UniProtKB-KW"/>
</dbReference>
<gene>
    <name evidence="2" type="ORF">ZBT109_0371</name>
</gene>
<keyword evidence="2" id="KW-0808">Transferase</keyword>
<evidence type="ECO:0000313" key="3">
    <source>
        <dbReference type="Proteomes" id="UP000267342"/>
    </source>
</evidence>
<dbReference type="AlphaFoldDB" id="A0A348HC08"/>
<organism evidence="2 3">
    <name type="scientific">Zymobacter palmae</name>
    <dbReference type="NCBI Taxonomy" id="33074"/>
    <lineage>
        <taxon>Bacteria</taxon>
        <taxon>Pseudomonadati</taxon>
        <taxon>Pseudomonadota</taxon>
        <taxon>Gammaproteobacteria</taxon>
        <taxon>Oceanospirillales</taxon>
        <taxon>Halomonadaceae</taxon>
        <taxon>Zymobacter group</taxon>
        <taxon>Zymobacter</taxon>
    </lineage>
</organism>
<sequence length="278" mass="30058">MHRHTDDLFYVTAIRTGKHTCKKAPRVRGFPGGTDTGHASQHAHPFTRSSGRFDADEFTLFRTFGFELDFTVGQSEERVVLTNTHVSTSVELGAALTNDDVACCSSLAAEQFYAEAFGLGVASVTRTTCCLLVSHCSAPSSEFVENACQKSGRNAGDFDFGEPLTVALTLHVVLTATELDDSDLITAAVRYDFSSNLGTVNNRGAYFDVVASNQQDFVESNGFTSSHFQLFELDGLAFLNAVLLTAALDNCVHGLLQRTHLFCYLGRPASSGSTLETI</sequence>
<dbReference type="AntiFam" id="ANF00191">
    <property type="entry name" value="Shadow ORF (opposite rplU)"/>
</dbReference>
<protein>
    <submittedName>
        <fullName evidence="2">SAM-dependent methyltransferases</fullName>
    </submittedName>
</protein>